<gene>
    <name evidence="2" type="ORF">MBM_00905</name>
</gene>
<proteinExistence type="predicted"/>
<dbReference type="KEGG" id="mbe:MBM_00905"/>
<evidence type="ECO:0000256" key="1">
    <source>
        <dbReference type="SAM" id="MobiDB-lite"/>
    </source>
</evidence>
<evidence type="ECO:0000313" key="2">
    <source>
        <dbReference type="EMBL" id="EKD21792.1"/>
    </source>
</evidence>
<feature type="region of interest" description="Disordered" evidence="1">
    <location>
        <begin position="272"/>
        <end position="293"/>
    </location>
</feature>
<dbReference type="AlphaFoldDB" id="K1X9U8"/>
<organism evidence="2 3">
    <name type="scientific">Marssonina brunnea f. sp. multigermtubi (strain MB_m1)</name>
    <name type="common">Marssonina leaf spot fungus</name>
    <dbReference type="NCBI Taxonomy" id="1072389"/>
    <lineage>
        <taxon>Eukaryota</taxon>
        <taxon>Fungi</taxon>
        <taxon>Dikarya</taxon>
        <taxon>Ascomycota</taxon>
        <taxon>Pezizomycotina</taxon>
        <taxon>Leotiomycetes</taxon>
        <taxon>Helotiales</taxon>
        <taxon>Drepanopezizaceae</taxon>
        <taxon>Drepanopeziza</taxon>
    </lineage>
</organism>
<keyword evidence="3" id="KW-1185">Reference proteome</keyword>
<feature type="compositionally biased region" description="Low complexity" evidence="1">
    <location>
        <begin position="91"/>
        <end position="104"/>
    </location>
</feature>
<feature type="region of interest" description="Disordered" evidence="1">
    <location>
        <begin position="85"/>
        <end position="114"/>
    </location>
</feature>
<name>K1X9U8_MARBU</name>
<sequence>MAKRCPHPLPHNLVRRRPPLAEQGDEDGIRFTLDRIMEGPSPISEPVDVAALRIGGGGGGTLLNQFGELFLHSSIDVINATHQTSNNESTSSLGPESHSLLHSPPSRPTDCVSKTDGWVVSSSQAQRHSAPLCQLKSEEFDTKEIRFLNVWSEIPHQTSEYGLKEEARGGTSINLQQNAMMPRREKALSLNARAYNWPPQGNHNGFREYSVKRLPTYRDKPWRADNRSVQILRDRSMMLHERGEPPCFNNLVRPGWDNLTRDQIHVEGQQALAPNQRTADDDFPNADECRGTY</sequence>
<dbReference type="HOGENOM" id="CLU_950202_0_0_1"/>
<accession>K1X9U8</accession>
<protein>
    <submittedName>
        <fullName evidence="2">Uncharacterized protein</fullName>
    </submittedName>
</protein>
<feature type="region of interest" description="Disordered" evidence="1">
    <location>
        <begin position="1"/>
        <end position="25"/>
    </location>
</feature>
<dbReference type="EMBL" id="JH921428">
    <property type="protein sequence ID" value="EKD21792.1"/>
    <property type="molecule type" value="Genomic_DNA"/>
</dbReference>
<evidence type="ECO:0000313" key="3">
    <source>
        <dbReference type="Proteomes" id="UP000006753"/>
    </source>
</evidence>
<dbReference type="Proteomes" id="UP000006753">
    <property type="component" value="Unassembled WGS sequence"/>
</dbReference>
<reference evidence="2 3" key="1">
    <citation type="journal article" date="2012" name="BMC Genomics">
        <title>Sequencing the genome of Marssonina brunnea reveals fungus-poplar co-evolution.</title>
        <authorList>
            <person name="Zhu S."/>
            <person name="Cao Y.-Z."/>
            <person name="Jiang C."/>
            <person name="Tan B.-Y."/>
            <person name="Wang Z."/>
            <person name="Feng S."/>
            <person name="Zhang L."/>
            <person name="Su X.-H."/>
            <person name="Brejova B."/>
            <person name="Vinar T."/>
            <person name="Xu M."/>
            <person name="Wang M.-X."/>
            <person name="Zhang S.-G."/>
            <person name="Huang M.-R."/>
            <person name="Wu R."/>
            <person name="Zhou Y."/>
        </authorList>
    </citation>
    <scope>NUCLEOTIDE SEQUENCE [LARGE SCALE GENOMIC DNA]</scope>
    <source>
        <strain evidence="2 3">MB_m1</strain>
    </source>
</reference>
<dbReference type="InParanoid" id="K1X9U8"/>